<dbReference type="GO" id="GO:0006817">
    <property type="term" value="P:phosphate ion transport"/>
    <property type="evidence" value="ECO:0007669"/>
    <property type="project" value="UniProtKB-UniRule"/>
</dbReference>
<keyword evidence="2 4" id="KW-0813">Transport</keyword>
<keyword evidence="4" id="KW-0574">Periplasm</keyword>
<comment type="function">
    <text evidence="4">Involved in the system for phosphate transport across the cytoplasmic membrane.</text>
</comment>
<comment type="subcellular location">
    <subcellularLocation>
        <location evidence="4">Periplasm</location>
    </subcellularLocation>
    <subcellularLocation>
        <location evidence="4">Secreted</location>
    </subcellularLocation>
</comment>
<keyword evidence="4" id="KW-0592">Phosphate transport</keyword>
<comment type="caution">
    <text evidence="6">The sequence shown here is derived from an EMBL/GenBank/DDBJ whole genome shotgun (WGS) entry which is preliminary data.</text>
</comment>
<dbReference type="CDD" id="cd13566">
    <property type="entry name" value="PBP2_phosphate"/>
    <property type="match status" value="1"/>
</dbReference>
<gene>
    <name evidence="6" type="ORF">EDC65_2699</name>
</gene>
<keyword evidence="4" id="KW-0964">Secreted</keyword>
<dbReference type="InterPro" id="IPR011862">
    <property type="entry name" value="Phos-bd"/>
</dbReference>
<accession>A0A3N1LHV1</accession>
<dbReference type="Proteomes" id="UP000278222">
    <property type="component" value="Unassembled WGS sequence"/>
</dbReference>
<dbReference type="AlphaFoldDB" id="A0A3N1LHV1"/>
<evidence type="ECO:0000256" key="1">
    <source>
        <dbReference type="ARBA" id="ARBA00008725"/>
    </source>
</evidence>
<dbReference type="GO" id="GO:0005576">
    <property type="term" value="C:extracellular region"/>
    <property type="evidence" value="ECO:0007669"/>
    <property type="project" value="UniProtKB-SubCell"/>
</dbReference>
<evidence type="ECO:0000313" key="6">
    <source>
        <dbReference type="EMBL" id="ROP90840.1"/>
    </source>
</evidence>
<dbReference type="GO" id="GO:0007155">
    <property type="term" value="P:cell adhesion"/>
    <property type="evidence" value="ECO:0007669"/>
    <property type="project" value="UniProtKB-UniRule"/>
</dbReference>
<dbReference type="PANTHER" id="PTHR30570">
    <property type="entry name" value="PERIPLASMIC PHOSPHATE BINDING COMPONENT OF PHOSPHATE ABC TRANSPORTER"/>
    <property type="match status" value="1"/>
</dbReference>
<keyword evidence="7" id="KW-1185">Reference proteome</keyword>
<sequence>MVRNTTLIAAAVAVSVAVPVHAQTLDPALASYKQTSGVSGSIKSIGSDTLNNLMTLWAEGFNKMYPNVKIEIEGKGSSTAPPALVAGTAQFGPMSRPMKGAEIDAFEKKYGYKPAAIRGAVDALAVFVHKDNPIQCLTLQQVDAVFSKTRKGGSNKEAATWGDLGLTGEWAAKPVSLYGRNSASGTYGYFKEVALFNGDFKDAVKEQPGSSTVVQGVASDKFAMGYSGIGYATADVRAVPLAGKAGEKCAPATAAAAYAGEYPLARFLYIYANVNPNQPLDPARGEFIKFVYSRQGQEAVLKDGYFPVTQAIAEEDLKAKKLM</sequence>
<evidence type="ECO:0000256" key="2">
    <source>
        <dbReference type="ARBA" id="ARBA00022448"/>
    </source>
</evidence>
<protein>
    <recommendedName>
        <fullName evidence="4">Phosphate-binding protein</fullName>
    </recommendedName>
</protein>
<organism evidence="6 7">
    <name type="scientific">Stella humosa</name>
    <dbReference type="NCBI Taxonomy" id="94"/>
    <lineage>
        <taxon>Bacteria</taxon>
        <taxon>Pseudomonadati</taxon>
        <taxon>Pseudomonadota</taxon>
        <taxon>Alphaproteobacteria</taxon>
        <taxon>Rhodospirillales</taxon>
        <taxon>Stellaceae</taxon>
        <taxon>Stella</taxon>
    </lineage>
</organism>
<dbReference type="InterPro" id="IPR024370">
    <property type="entry name" value="PBP_domain"/>
</dbReference>
<keyword evidence="3 4" id="KW-0732">Signal</keyword>
<feature type="domain" description="PBP" evidence="5">
    <location>
        <begin position="35"/>
        <end position="294"/>
    </location>
</feature>
<dbReference type="EMBL" id="RJKX01000014">
    <property type="protein sequence ID" value="ROP90840.1"/>
    <property type="molecule type" value="Genomic_DNA"/>
</dbReference>
<feature type="signal peptide" evidence="4">
    <location>
        <begin position="1"/>
        <end position="22"/>
    </location>
</feature>
<proteinExistence type="inferred from homology"/>
<evidence type="ECO:0000313" key="7">
    <source>
        <dbReference type="Proteomes" id="UP000278222"/>
    </source>
</evidence>
<evidence type="ECO:0000256" key="4">
    <source>
        <dbReference type="RuleBase" id="RU367119"/>
    </source>
</evidence>
<dbReference type="OrthoDB" id="9783488at2"/>
<comment type="similarity">
    <text evidence="1 4">Belongs to the PstS family.</text>
</comment>
<dbReference type="NCBIfam" id="TIGR02136">
    <property type="entry name" value="ptsS_2"/>
    <property type="match status" value="1"/>
</dbReference>
<dbReference type="SUPFAM" id="SSF53850">
    <property type="entry name" value="Periplasmic binding protein-like II"/>
    <property type="match status" value="1"/>
</dbReference>
<dbReference type="PANTHER" id="PTHR30570:SF6">
    <property type="entry name" value="PHOSPHATE-BINDING PROTEIN PSTS"/>
    <property type="match status" value="1"/>
</dbReference>
<dbReference type="RefSeq" id="WP_123690262.1">
    <property type="nucleotide sequence ID" value="NZ_AP019700.1"/>
</dbReference>
<reference evidence="6 7" key="1">
    <citation type="submission" date="2018-11" db="EMBL/GenBank/DDBJ databases">
        <title>Genomic Encyclopedia of Type Strains, Phase IV (KMG-IV): sequencing the most valuable type-strain genomes for metagenomic binning, comparative biology and taxonomic classification.</title>
        <authorList>
            <person name="Goeker M."/>
        </authorList>
    </citation>
    <scope>NUCLEOTIDE SEQUENCE [LARGE SCALE GENOMIC DNA]</scope>
    <source>
        <strain evidence="6 7">DSM 5900</strain>
    </source>
</reference>
<dbReference type="GO" id="GO:0042597">
    <property type="term" value="C:periplasmic space"/>
    <property type="evidence" value="ECO:0007669"/>
    <property type="project" value="UniProtKB-SubCell"/>
</dbReference>
<name>A0A3N1LHV1_9PROT</name>
<evidence type="ECO:0000259" key="5">
    <source>
        <dbReference type="Pfam" id="PF12849"/>
    </source>
</evidence>
<dbReference type="Gene3D" id="3.40.190.10">
    <property type="entry name" value="Periplasmic binding protein-like II"/>
    <property type="match status" value="2"/>
</dbReference>
<feature type="chain" id="PRO_5027154345" description="Phosphate-binding protein" evidence="4">
    <location>
        <begin position="23"/>
        <end position="323"/>
    </location>
</feature>
<dbReference type="Pfam" id="PF12849">
    <property type="entry name" value="PBP_like_2"/>
    <property type="match status" value="1"/>
</dbReference>
<dbReference type="GO" id="GO:0042301">
    <property type="term" value="F:phosphate ion binding"/>
    <property type="evidence" value="ECO:0007669"/>
    <property type="project" value="UniProtKB-UniRule"/>
</dbReference>
<dbReference type="InterPro" id="IPR050811">
    <property type="entry name" value="Phosphate_ABC_transporter"/>
</dbReference>
<evidence type="ECO:0000256" key="3">
    <source>
        <dbReference type="ARBA" id="ARBA00022729"/>
    </source>
</evidence>